<dbReference type="InterPro" id="IPR049492">
    <property type="entry name" value="BD-FAE-like_dom"/>
</dbReference>
<dbReference type="PANTHER" id="PTHR48081:SF13">
    <property type="entry name" value="ALPHA_BETA HYDROLASE"/>
    <property type="match status" value="1"/>
</dbReference>
<dbReference type="Gene3D" id="3.40.50.1820">
    <property type="entry name" value="alpha/beta hydrolase"/>
    <property type="match status" value="1"/>
</dbReference>
<dbReference type="Pfam" id="PF20434">
    <property type="entry name" value="BD-FAE"/>
    <property type="match status" value="1"/>
</dbReference>
<reference evidence="4 5" key="1">
    <citation type="submission" date="2019-06" db="EMBL/GenBank/DDBJ databases">
        <title>Complete genome of Dickeya zeae PL65.</title>
        <authorList>
            <person name="Boluk G."/>
            <person name="Arif M."/>
        </authorList>
    </citation>
    <scope>NUCLEOTIDE SEQUENCE [LARGE SCALE GENOMIC DNA]</scope>
    <source>
        <strain evidence="4 5">PL65</strain>
    </source>
</reference>
<feature type="domain" description="BD-FAE-like" evidence="3">
    <location>
        <begin position="66"/>
        <end position="283"/>
    </location>
</feature>
<evidence type="ECO:0000256" key="1">
    <source>
        <dbReference type="ARBA" id="ARBA00022801"/>
    </source>
</evidence>
<accession>A0ABX8VWG7</accession>
<dbReference type="GO" id="GO:0016787">
    <property type="term" value="F:hydrolase activity"/>
    <property type="evidence" value="ECO:0007669"/>
    <property type="project" value="UniProtKB-KW"/>
</dbReference>
<dbReference type="RefSeq" id="WP_220178291.1">
    <property type="nucleotide sequence ID" value="NZ_CP040817.1"/>
</dbReference>
<keyword evidence="1 4" id="KW-0378">Hydrolase</keyword>
<dbReference type="Proteomes" id="UP000824976">
    <property type="component" value="Chromosome"/>
</dbReference>
<sequence>MRTPPLKMILLSSIIITAAAQVPLTMAADNTHELTLTPRQPSVKLISDVVYAQVPMRGYANVALKMDILQPEAKSPQPVVLFITGGGFINANKDNYIQQRLKMAEAGYVVASMEYRVAPTVLFPAPLEDVKSAIRYLRANAGKFGIDTNHVAVFGASAGGYLAAFAGTSNGDKQFDRGEHLDQSSQVQAVIDFYGLSDLTRVGEGFPDEVVQKHTSASSTEAIWVNGTSVFNEGGPITRFPEKTAAANPINYISKNTPPFLIMHGSADTVVSPHQTDMLHKALIAHGINSAYYVVKGAEHGGIYWVQPEIMQKVLQFLDRQLKPSSVDSH</sequence>
<protein>
    <submittedName>
        <fullName evidence="4">Alpha/beta hydrolase</fullName>
    </submittedName>
</protein>
<evidence type="ECO:0000256" key="2">
    <source>
        <dbReference type="SAM" id="SignalP"/>
    </source>
</evidence>
<proteinExistence type="predicted"/>
<evidence type="ECO:0000259" key="3">
    <source>
        <dbReference type="Pfam" id="PF20434"/>
    </source>
</evidence>
<dbReference type="EMBL" id="CP040817">
    <property type="protein sequence ID" value="QYM92152.1"/>
    <property type="molecule type" value="Genomic_DNA"/>
</dbReference>
<dbReference type="InterPro" id="IPR050300">
    <property type="entry name" value="GDXG_lipolytic_enzyme"/>
</dbReference>
<evidence type="ECO:0000313" key="4">
    <source>
        <dbReference type="EMBL" id="QYM92152.1"/>
    </source>
</evidence>
<keyword evidence="5" id="KW-1185">Reference proteome</keyword>
<dbReference type="PANTHER" id="PTHR48081">
    <property type="entry name" value="AB HYDROLASE SUPERFAMILY PROTEIN C4A8.06C"/>
    <property type="match status" value="1"/>
</dbReference>
<evidence type="ECO:0000313" key="5">
    <source>
        <dbReference type="Proteomes" id="UP000824976"/>
    </source>
</evidence>
<keyword evidence="2" id="KW-0732">Signal</keyword>
<name>A0ABX8VWG7_9GAMM</name>
<feature type="signal peptide" evidence="2">
    <location>
        <begin position="1"/>
        <end position="27"/>
    </location>
</feature>
<feature type="chain" id="PRO_5046091801" evidence="2">
    <location>
        <begin position="28"/>
        <end position="330"/>
    </location>
</feature>
<organism evidence="4 5">
    <name type="scientific">Dickeya zeae</name>
    <dbReference type="NCBI Taxonomy" id="204042"/>
    <lineage>
        <taxon>Bacteria</taxon>
        <taxon>Pseudomonadati</taxon>
        <taxon>Pseudomonadota</taxon>
        <taxon>Gammaproteobacteria</taxon>
        <taxon>Enterobacterales</taxon>
        <taxon>Pectobacteriaceae</taxon>
        <taxon>Dickeya</taxon>
    </lineage>
</organism>
<gene>
    <name evidence="4" type="ORF">FGI21_09840</name>
</gene>
<dbReference type="InterPro" id="IPR029058">
    <property type="entry name" value="AB_hydrolase_fold"/>
</dbReference>
<dbReference type="SUPFAM" id="SSF53474">
    <property type="entry name" value="alpha/beta-Hydrolases"/>
    <property type="match status" value="1"/>
</dbReference>